<dbReference type="PANTHER" id="PTHR43394:SF18">
    <property type="entry name" value="ABC TRANSPORTER B FAMILY MEMBER 11-LIKE"/>
    <property type="match status" value="1"/>
</dbReference>
<dbReference type="InterPro" id="IPR027417">
    <property type="entry name" value="P-loop_NTPase"/>
</dbReference>
<feature type="domain" description="ABC transmembrane type-1" evidence="6">
    <location>
        <begin position="1"/>
        <end position="101"/>
    </location>
</feature>
<comment type="caution">
    <text evidence="7">The sequence shown here is derived from an EMBL/GenBank/DDBJ whole genome shotgun (WGS) entry which is preliminary data.</text>
</comment>
<dbReference type="PROSITE" id="PS50929">
    <property type="entry name" value="ABC_TM1F"/>
    <property type="match status" value="1"/>
</dbReference>
<gene>
    <name evidence="7" type="ORF">POM88_041833</name>
</gene>
<dbReference type="GO" id="GO:0005743">
    <property type="term" value="C:mitochondrial inner membrane"/>
    <property type="evidence" value="ECO:0007669"/>
    <property type="project" value="TreeGrafter"/>
</dbReference>
<dbReference type="SUPFAM" id="SSF52540">
    <property type="entry name" value="P-loop containing nucleoside triphosphate hydrolases"/>
    <property type="match status" value="1"/>
</dbReference>
<name>A0AAD8MB29_9APIA</name>
<dbReference type="Gene3D" id="3.40.50.300">
    <property type="entry name" value="P-loop containing nucleotide triphosphate hydrolases"/>
    <property type="match status" value="1"/>
</dbReference>
<dbReference type="Gene3D" id="1.20.1560.10">
    <property type="entry name" value="ABC transporter type 1, transmembrane domain"/>
    <property type="match status" value="1"/>
</dbReference>
<dbReference type="PANTHER" id="PTHR43394">
    <property type="entry name" value="ATP-DEPENDENT PERMEASE MDL1, MITOCHONDRIAL"/>
    <property type="match status" value="1"/>
</dbReference>
<accession>A0AAD8MB29</accession>
<evidence type="ECO:0000256" key="1">
    <source>
        <dbReference type="ARBA" id="ARBA00004141"/>
    </source>
</evidence>
<dbReference type="Pfam" id="PF00005">
    <property type="entry name" value="ABC_tran"/>
    <property type="match status" value="1"/>
</dbReference>
<keyword evidence="2 5" id="KW-0812">Transmembrane</keyword>
<dbReference type="InterPro" id="IPR039421">
    <property type="entry name" value="Type_1_exporter"/>
</dbReference>
<evidence type="ECO:0000256" key="5">
    <source>
        <dbReference type="SAM" id="Phobius"/>
    </source>
</evidence>
<keyword evidence="4 5" id="KW-0472">Membrane</keyword>
<feature type="transmembrane region" description="Helical" evidence="5">
    <location>
        <begin position="86"/>
        <end position="105"/>
    </location>
</feature>
<dbReference type="AlphaFoldDB" id="A0AAD8MB29"/>
<feature type="transmembrane region" description="Helical" evidence="5">
    <location>
        <begin position="44"/>
        <end position="71"/>
    </location>
</feature>
<reference evidence="7" key="1">
    <citation type="submission" date="2023-02" db="EMBL/GenBank/DDBJ databases">
        <title>Genome of toxic invasive species Heracleum sosnowskyi carries increased number of genes despite the absence of recent whole-genome duplications.</title>
        <authorList>
            <person name="Schelkunov M."/>
            <person name="Shtratnikova V."/>
            <person name="Makarenko M."/>
            <person name="Klepikova A."/>
            <person name="Omelchenko D."/>
            <person name="Novikova G."/>
            <person name="Obukhova E."/>
            <person name="Bogdanov V."/>
            <person name="Penin A."/>
            <person name="Logacheva M."/>
        </authorList>
    </citation>
    <scope>NUCLEOTIDE SEQUENCE</scope>
    <source>
        <strain evidence="7">Hsosn_3</strain>
        <tissue evidence="7">Leaf</tissue>
    </source>
</reference>
<dbReference type="GO" id="GO:0090374">
    <property type="term" value="P:oligopeptide export from mitochondrion"/>
    <property type="evidence" value="ECO:0007669"/>
    <property type="project" value="TreeGrafter"/>
</dbReference>
<evidence type="ECO:0000256" key="2">
    <source>
        <dbReference type="ARBA" id="ARBA00022692"/>
    </source>
</evidence>
<keyword evidence="3 5" id="KW-1133">Transmembrane helix</keyword>
<evidence type="ECO:0000256" key="4">
    <source>
        <dbReference type="ARBA" id="ARBA00023136"/>
    </source>
</evidence>
<organism evidence="7 8">
    <name type="scientific">Heracleum sosnowskyi</name>
    <dbReference type="NCBI Taxonomy" id="360622"/>
    <lineage>
        <taxon>Eukaryota</taxon>
        <taxon>Viridiplantae</taxon>
        <taxon>Streptophyta</taxon>
        <taxon>Embryophyta</taxon>
        <taxon>Tracheophyta</taxon>
        <taxon>Spermatophyta</taxon>
        <taxon>Magnoliopsida</taxon>
        <taxon>eudicotyledons</taxon>
        <taxon>Gunneridae</taxon>
        <taxon>Pentapetalae</taxon>
        <taxon>asterids</taxon>
        <taxon>campanulids</taxon>
        <taxon>Apiales</taxon>
        <taxon>Apiaceae</taxon>
        <taxon>Apioideae</taxon>
        <taxon>apioid superclade</taxon>
        <taxon>Tordylieae</taxon>
        <taxon>Tordyliinae</taxon>
        <taxon>Heracleum</taxon>
    </lineage>
</organism>
<dbReference type="Pfam" id="PF00664">
    <property type="entry name" value="ABC_membrane"/>
    <property type="match status" value="1"/>
</dbReference>
<dbReference type="GO" id="GO:0015421">
    <property type="term" value="F:ABC-type oligopeptide transporter activity"/>
    <property type="evidence" value="ECO:0007669"/>
    <property type="project" value="TreeGrafter"/>
</dbReference>
<comment type="subcellular location">
    <subcellularLocation>
        <location evidence="1">Membrane</location>
        <topology evidence="1">Multi-pass membrane protein</topology>
    </subcellularLocation>
</comment>
<evidence type="ECO:0000313" key="7">
    <source>
        <dbReference type="EMBL" id="KAK1366272.1"/>
    </source>
</evidence>
<dbReference type="Proteomes" id="UP001237642">
    <property type="component" value="Unassembled WGS sequence"/>
</dbReference>
<dbReference type="InterPro" id="IPR011527">
    <property type="entry name" value="ABC1_TM_dom"/>
</dbReference>
<proteinExistence type="predicted"/>
<keyword evidence="8" id="KW-1185">Reference proteome</keyword>
<dbReference type="SUPFAM" id="SSF90123">
    <property type="entry name" value="ABC transporter transmembrane region"/>
    <property type="match status" value="1"/>
</dbReference>
<evidence type="ECO:0000313" key="8">
    <source>
        <dbReference type="Proteomes" id="UP001237642"/>
    </source>
</evidence>
<dbReference type="GO" id="GO:0016887">
    <property type="term" value="F:ATP hydrolysis activity"/>
    <property type="evidence" value="ECO:0007669"/>
    <property type="project" value="InterPro"/>
</dbReference>
<dbReference type="GO" id="GO:0005524">
    <property type="term" value="F:ATP binding"/>
    <property type="evidence" value="ECO:0007669"/>
    <property type="project" value="InterPro"/>
</dbReference>
<dbReference type="InterPro" id="IPR036640">
    <property type="entry name" value="ABC1_TM_sf"/>
</dbReference>
<sequence>MYEQANQVAIDAVGSIRTIASFCAEEKVMDMYQKKCDGPMKSGIRLGIVSGASLGVGSSVLFLVNSFIFYIGSVLEKHGKATFAEIFRVFFTMTAIGVSMTIGMAQDIDKVKNSAASIFQILDSKPKIDSSNEEGSTIDTLKGDIGLCNVSFKYPTRTNIPIFIDLCLSIPSGKTLALVGESGSGKSTVITLIESFRYSLTLDSIWVWLLEILVGIFGQFKLQSVERDGEIALLSTQKRPYSNNKGFFKSTGARGCIFPGTNARCRSYPCSRKCLNDMSLHPIVRHEAAEALGAFGLRIDPAAPSSGSSVHQLRNSQSSASNTYWSNC</sequence>
<evidence type="ECO:0000259" key="6">
    <source>
        <dbReference type="PROSITE" id="PS50929"/>
    </source>
</evidence>
<dbReference type="InterPro" id="IPR003439">
    <property type="entry name" value="ABC_transporter-like_ATP-bd"/>
</dbReference>
<dbReference type="FunFam" id="1.20.1560.10:FF:000025">
    <property type="entry name" value="ABC transporter B family member 9"/>
    <property type="match status" value="1"/>
</dbReference>
<reference evidence="7" key="2">
    <citation type="submission" date="2023-05" db="EMBL/GenBank/DDBJ databases">
        <authorList>
            <person name="Schelkunov M.I."/>
        </authorList>
    </citation>
    <scope>NUCLEOTIDE SEQUENCE</scope>
    <source>
        <strain evidence="7">Hsosn_3</strain>
        <tissue evidence="7">Leaf</tissue>
    </source>
</reference>
<dbReference type="EMBL" id="JAUIZM010000009">
    <property type="protein sequence ID" value="KAK1366272.1"/>
    <property type="molecule type" value="Genomic_DNA"/>
</dbReference>
<evidence type="ECO:0000256" key="3">
    <source>
        <dbReference type="ARBA" id="ARBA00022989"/>
    </source>
</evidence>
<protein>
    <submittedName>
        <fullName evidence="7">ABC transporter B family member 11-like</fullName>
    </submittedName>
</protein>